<dbReference type="InterPro" id="IPR007111">
    <property type="entry name" value="NACHT_NTPase"/>
</dbReference>
<proteinExistence type="predicted"/>
<keyword evidence="3" id="KW-1185">Reference proteome</keyword>
<evidence type="ECO:0000313" key="3">
    <source>
        <dbReference type="Proteomes" id="UP000823405"/>
    </source>
</evidence>
<dbReference type="OrthoDB" id="2443807at2759"/>
<comment type="caution">
    <text evidence="2">The sequence shown here is derived from an EMBL/GenBank/DDBJ whole genome shotgun (WGS) entry which is preliminary data.</text>
</comment>
<feature type="domain" description="NACHT" evidence="1">
    <location>
        <begin position="116"/>
        <end position="275"/>
    </location>
</feature>
<dbReference type="EMBL" id="JAAAIN010005230">
    <property type="protein sequence ID" value="KAG0275519.1"/>
    <property type="molecule type" value="Genomic_DNA"/>
</dbReference>
<sequence>MLSIIGQLSTVDDQAVSATSQALLKELQQEQAPATRLPYPLRNRLSLPTSSPTLTKVQKIPPLEYDLHQLRVLRLEQSRQAVYIPPMAKPSLRAKDDDLFALMEKTQDFLASERQVMLILGDSGAGKSTFNNHLEHRLWNDYKPGNPIPLFINLPAIDRPDQDMIAKQLKFHSFSDDQIMEIKLHRQLILICDGYDESQQLVNLHRTNFLNQPGQWNTKMIISCRTQFLGPDYHSRFVPQGEGSHYGRPAPHLFQEAVIAPFSKAQIENYVEQYVPLEPRTWNTKTYMDRLNAIPNLLDLVRNPFLLSLALEALPG</sequence>
<dbReference type="AlphaFoldDB" id="A0A9P6QKQ4"/>
<name>A0A9P6QKQ4_9FUNG</name>
<dbReference type="Proteomes" id="UP000823405">
    <property type="component" value="Unassembled WGS sequence"/>
</dbReference>
<dbReference type="Gene3D" id="3.40.50.300">
    <property type="entry name" value="P-loop containing nucleotide triphosphate hydrolases"/>
    <property type="match status" value="1"/>
</dbReference>
<accession>A0A9P6QKQ4</accession>
<reference evidence="2" key="1">
    <citation type="journal article" date="2020" name="Fungal Divers.">
        <title>Resolving the Mortierellaceae phylogeny through synthesis of multi-gene phylogenetics and phylogenomics.</title>
        <authorList>
            <person name="Vandepol N."/>
            <person name="Liber J."/>
            <person name="Desiro A."/>
            <person name="Na H."/>
            <person name="Kennedy M."/>
            <person name="Barry K."/>
            <person name="Grigoriev I.V."/>
            <person name="Miller A.N."/>
            <person name="O'Donnell K."/>
            <person name="Stajich J.E."/>
            <person name="Bonito G."/>
        </authorList>
    </citation>
    <scope>NUCLEOTIDE SEQUENCE</scope>
    <source>
        <strain evidence="2">NVP60</strain>
    </source>
</reference>
<dbReference type="Pfam" id="PF05729">
    <property type="entry name" value="NACHT"/>
    <property type="match status" value="1"/>
</dbReference>
<dbReference type="SUPFAM" id="SSF52540">
    <property type="entry name" value="P-loop containing nucleoside triphosphate hydrolases"/>
    <property type="match status" value="1"/>
</dbReference>
<organism evidence="2 3">
    <name type="scientific">Linnemannia gamsii</name>
    <dbReference type="NCBI Taxonomy" id="64522"/>
    <lineage>
        <taxon>Eukaryota</taxon>
        <taxon>Fungi</taxon>
        <taxon>Fungi incertae sedis</taxon>
        <taxon>Mucoromycota</taxon>
        <taxon>Mortierellomycotina</taxon>
        <taxon>Mortierellomycetes</taxon>
        <taxon>Mortierellales</taxon>
        <taxon>Mortierellaceae</taxon>
        <taxon>Linnemannia</taxon>
    </lineage>
</organism>
<feature type="non-terminal residue" evidence="2">
    <location>
        <position position="316"/>
    </location>
</feature>
<dbReference type="CDD" id="cd02019">
    <property type="entry name" value="NK"/>
    <property type="match status" value="1"/>
</dbReference>
<evidence type="ECO:0000313" key="2">
    <source>
        <dbReference type="EMBL" id="KAG0275519.1"/>
    </source>
</evidence>
<dbReference type="InterPro" id="IPR027417">
    <property type="entry name" value="P-loop_NTPase"/>
</dbReference>
<protein>
    <recommendedName>
        <fullName evidence="1">NACHT domain-containing protein</fullName>
    </recommendedName>
</protein>
<gene>
    <name evidence="2" type="ORF">BGZ97_010280</name>
</gene>
<evidence type="ECO:0000259" key="1">
    <source>
        <dbReference type="Pfam" id="PF05729"/>
    </source>
</evidence>